<keyword evidence="1" id="KW-0472">Membrane</keyword>
<organism evidence="2">
    <name type="scientific">Trepomonas sp. PC1</name>
    <dbReference type="NCBI Taxonomy" id="1076344"/>
    <lineage>
        <taxon>Eukaryota</taxon>
        <taxon>Metamonada</taxon>
        <taxon>Diplomonadida</taxon>
        <taxon>Hexamitidae</taxon>
        <taxon>Hexamitinae</taxon>
        <taxon>Trepomonas</taxon>
    </lineage>
</organism>
<reference evidence="2" key="1">
    <citation type="submission" date="2015-07" db="EMBL/GenBank/DDBJ databases">
        <title>Adaptation to a free-living lifestyle via gene acquisitions in the diplomonad Trepomonas sp. PC1.</title>
        <authorList>
            <person name="Xu F."/>
            <person name="Jerlstrom-Hultqvist J."/>
            <person name="Kolisko M."/>
            <person name="Simpson A.G.B."/>
            <person name="Roger A.J."/>
            <person name="Svard S.G."/>
            <person name="Andersson J.O."/>
        </authorList>
    </citation>
    <scope>NUCLEOTIDE SEQUENCE</scope>
    <source>
        <strain evidence="2">PC1</strain>
    </source>
</reference>
<feature type="non-terminal residue" evidence="2">
    <location>
        <position position="327"/>
    </location>
</feature>
<dbReference type="EMBL" id="GDID01007781">
    <property type="protein sequence ID" value="JAP88825.1"/>
    <property type="molecule type" value="Transcribed_RNA"/>
</dbReference>
<proteinExistence type="predicted"/>
<evidence type="ECO:0000256" key="1">
    <source>
        <dbReference type="SAM" id="Phobius"/>
    </source>
</evidence>
<name>A0A146JYM6_9EUKA</name>
<protein>
    <recommendedName>
        <fullName evidence="3">Transmembrane protein</fullName>
    </recommendedName>
</protein>
<evidence type="ECO:0008006" key="3">
    <source>
        <dbReference type="Google" id="ProtNLM"/>
    </source>
</evidence>
<keyword evidence="1" id="KW-1133">Transmembrane helix</keyword>
<sequence>SMKEAQLHHYYYQFTIQCMGCLSIQNIQIFTSKMFQFSTTKNVSFSMSQLYPITADKQTVECLNQLKIICTILPCLSISQYSFHFYYRSKCDSTMTIDLQLEETEDCYDPILNQVKLLSRVEIEVQNNQPVSTQIILHCFEFLQQNKLQFQQNQNYIYLQSLFLRISQLYADHQTRFSAEMAKLQRILRIIDATDLAEHSEFILKHNLLDSLITNSRCVFDVILQKALQKFNLSAQIKLSSEQILLMTLMIQQQLQFQSQKVRTIEESVLESTQVVKKAIVQGLKGGQRRIKNKQRCKKCLLLSGISSVIIGVVGFQVAKFAIKAYT</sequence>
<dbReference type="AlphaFoldDB" id="A0A146JYM6"/>
<accession>A0A146JYM6</accession>
<evidence type="ECO:0000313" key="2">
    <source>
        <dbReference type="EMBL" id="JAP88825.1"/>
    </source>
</evidence>
<keyword evidence="1" id="KW-0812">Transmembrane</keyword>
<feature type="transmembrane region" description="Helical" evidence="1">
    <location>
        <begin position="300"/>
        <end position="323"/>
    </location>
</feature>
<gene>
    <name evidence="2" type="ORF">TPC1_31680</name>
</gene>
<feature type="non-terminal residue" evidence="2">
    <location>
        <position position="1"/>
    </location>
</feature>